<evidence type="ECO:0000313" key="3">
    <source>
        <dbReference type="Proteomes" id="UP000242310"/>
    </source>
</evidence>
<protein>
    <submittedName>
        <fullName evidence="2">BRO family protein</fullName>
    </submittedName>
</protein>
<comment type="caution">
    <text evidence="2">The sequence shown here is derived from an EMBL/GenBank/DDBJ whole genome shotgun (WGS) entry which is preliminary data.</text>
</comment>
<evidence type="ECO:0000313" key="2">
    <source>
        <dbReference type="EMBL" id="PSL41736.1"/>
    </source>
</evidence>
<name>A0A2P8H689_9BACI</name>
<proteinExistence type="predicted"/>
<reference evidence="2 3" key="1">
    <citation type="submission" date="2018-03" db="EMBL/GenBank/DDBJ databases">
        <title>Genomic Encyclopedia of Type Strains, Phase III (KMG-III): the genomes of soil and plant-associated and newly described type strains.</title>
        <authorList>
            <person name="Whitman W."/>
        </authorList>
    </citation>
    <scope>NUCLEOTIDE SEQUENCE [LARGE SCALE GENOMIC DNA]</scope>
    <source>
        <strain evidence="2 3">CGMCC 1.07653</strain>
    </source>
</reference>
<sequence length="255" mass="29032">MHVKSCKGEAIERYLKEDFMNLEIFEHSRFGSVRVVNQGGEPYFALVDLCEVLDLGQASAVKRRIEDDVISNHPIEDSIGREQFATFVNEDGLYDVILDSRKPEAKGFRKWVTSEVLPSIRKTGGYQVKTPQTYAEALRLAADQAEEMERNKPKVEAHDRFISGENLQTMGDIAQSLGWGRNNLFKELRAQGVLKKNNTPYQRFIDAGYFSVKQTPIKNGRFNKPQTYVTAKGVDWLDKQVNGNKKDQLPQTVSR</sequence>
<dbReference type="EMBL" id="PYAV01000018">
    <property type="protein sequence ID" value="PSL41736.1"/>
    <property type="molecule type" value="Genomic_DNA"/>
</dbReference>
<accession>A0A2P8H689</accession>
<dbReference type="SMART" id="SM01040">
    <property type="entry name" value="Bro-N"/>
    <property type="match status" value="1"/>
</dbReference>
<feature type="domain" description="Bro-N" evidence="1">
    <location>
        <begin position="27"/>
        <end position="124"/>
    </location>
</feature>
<dbReference type="PANTHER" id="PTHR36180">
    <property type="entry name" value="DNA-BINDING PROTEIN-RELATED-RELATED"/>
    <property type="match status" value="1"/>
</dbReference>
<dbReference type="InterPro" id="IPR005039">
    <property type="entry name" value="Ant_C"/>
</dbReference>
<dbReference type="PROSITE" id="PS51750">
    <property type="entry name" value="BRO_N"/>
    <property type="match status" value="1"/>
</dbReference>
<dbReference type="PANTHER" id="PTHR36180:SF2">
    <property type="entry name" value="BRO FAMILY PROTEIN"/>
    <property type="match status" value="1"/>
</dbReference>
<dbReference type="Proteomes" id="UP000242310">
    <property type="component" value="Unassembled WGS sequence"/>
</dbReference>
<keyword evidence="3" id="KW-1185">Reference proteome</keyword>
<dbReference type="Pfam" id="PF02498">
    <property type="entry name" value="Bro-N"/>
    <property type="match status" value="1"/>
</dbReference>
<dbReference type="Pfam" id="PF03374">
    <property type="entry name" value="ANT"/>
    <property type="match status" value="1"/>
</dbReference>
<organism evidence="2 3">
    <name type="scientific">Salsuginibacillus halophilus</name>
    <dbReference type="NCBI Taxonomy" id="517424"/>
    <lineage>
        <taxon>Bacteria</taxon>
        <taxon>Bacillati</taxon>
        <taxon>Bacillota</taxon>
        <taxon>Bacilli</taxon>
        <taxon>Bacillales</taxon>
        <taxon>Bacillaceae</taxon>
        <taxon>Salsuginibacillus</taxon>
    </lineage>
</organism>
<evidence type="ECO:0000259" key="1">
    <source>
        <dbReference type="PROSITE" id="PS51750"/>
    </source>
</evidence>
<dbReference type="AlphaFoldDB" id="A0A2P8H689"/>
<dbReference type="GO" id="GO:0003677">
    <property type="term" value="F:DNA binding"/>
    <property type="evidence" value="ECO:0007669"/>
    <property type="project" value="InterPro"/>
</dbReference>
<gene>
    <name evidence="2" type="ORF">B0H94_11849</name>
</gene>
<dbReference type="InterPro" id="IPR003497">
    <property type="entry name" value="BRO_N_domain"/>
</dbReference>